<proteinExistence type="predicted"/>
<evidence type="ECO:0000313" key="2">
    <source>
        <dbReference type="Proteomes" id="UP001153334"/>
    </source>
</evidence>
<gene>
    <name evidence="1" type="ORF">ONZ43_g2152</name>
</gene>
<comment type="caution">
    <text evidence="1">The sequence shown here is derived from an EMBL/GenBank/DDBJ whole genome shotgun (WGS) entry which is preliminary data.</text>
</comment>
<protein>
    <submittedName>
        <fullName evidence="1">Uncharacterized protein</fullName>
    </submittedName>
</protein>
<organism evidence="1 2">
    <name type="scientific">Nemania bipapillata</name>
    <dbReference type="NCBI Taxonomy" id="110536"/>
    <lineage>
        <taxon>Eukaryota</taxon>
        <taxon>Fungi</taxon>
        <taxon>Dikarya</taxon>
        <taxon>Ascomycota</taxon>
        <taxon>Pezizomycotina</taxon>
        <taxon>Sordariomycetes</taxon>
        <taxon>Xylariomycetidae</taxon>
        <taxon>Xylariales</taxon>
        <taxon>Xylariaceae</taxon>
        <taxon>Nemania</taxon>
    </lineage>
</organism>
<evidence type="ECO:0000313" key="1">
    <source>
        <dbReference type="EMBL" id="KAJ8121378.1"/>
    </source>
</evidence>
<dbReference type="Proteomes" id="UP001153334">
    <property type="component" value="Unassembled WGS sequence"/>
</dbReference>
<dbReference type="EMBL" id="JAPESX010000424">
    <property type="protein sequence ID" value="KAJ8121378.1"/>
    <property type="molecule type" value="Genomic_DNA"/>
</dbReference>
<name>A0ACC2J2F9_9PEZI</name>
<keyword evidence="2" id="KW-1185">Reference proteome</keyword>
<accession>A0ACC2J2F9</accession>
<sequence length="249" mass="28412">MYLPERNIIVPPEAGWPSIINADQSILNGLGKTPEVIALLTRLHYIKQDGDSNNRSHGAPECFFADWQSLVQGLTEGKTNAGELKIITENTDMDEEDSSPTIGLTIGADNPLFVLDTSLGIIHWSDCPGQIKDNPVIEPVDLEDDSSEDRYREDDWRSDAPAWAIPDFFELLKEQFRQLVFIPISPYTVTSVFVQRSQELEGMVPMLQEIYREHGWPDIEQYRKRECLEAVQRALEERYPDEADFRRSG</sequence>
<reference evidence="1" key="1">
    <citation type="submission" date="2022-11" db="EMBL/GenBank/DDBJ databases">
        <title>Genome Sequence of Nemania bipapillata.</title>
        <authorList>
            <person name="Buettner E."/>
        </authorList>
    </citation>
    <scope>NUCLEOTIDE SEQUENCE</scope>
    <source>
        <strain evidence="1">CP14</strain>
    </source>
</reference>